<dbReference type="Pfam" id="PF00557">
    <property type="entry name" value="Peptidase_M24"/>
    <property type="match status" value="1"/>
</dbReference>
<dbReference type="PANTHER" id="PTHR46112:SF2">
    <property type="entry name" value="XAA-PRO AMINOPEPTIDASE P-RELATED"/>
    <property type="match status" value="1"/>
</dbReference>
<dbReference type="AlphaFoldDB" id="A0A643JXT8"/>
<organism evidence="2">
    <name type="scientific">Haloferax sp. CBA1149</name>
    <dbReference type="NCBI Taxonomy" id="2650753"/>
    <lineage>
        <taxon>Archaea</taxon>
        <taxon>Methanobacteriati</taxon>
        <taxon>Methanobacteriota</taxon>
        <taxon>Stenosarchaea group</taxon>
        <taxon>Halobacteria</taxon>
        <taxon>Halobacteriales</taxon>
        <taxon>Haloferacaceae</taxon>
        <taxon>Haloferax</taxon>
    </lineage>
</organism>
<dbReference type="Gene3D" id="3.90.230.10">
    <property type="entry name" value="Creatinase/methionine aminopeptidase superfamily"/>
    <property type="match status" value="1"/>
</dbReference>
<dbReference type="SUPFAM" id="SSF55920">
    <property type="entry name" value="Creatinase/aminopeptidase"/>
    <property type="match status" value="1"/>
</dbReference>
<dbReference type="InterPro" id="IPR050659">
    <property type="entry name" value="Peptidase_M24B"/>
</dbReference>
<accession>A0A643JXT8</accession>
<gene>
    <name evidence="2" type="ORF">Hfx1149_01560</name>
</gene>
<evidence type="ECO:0000259" key="1">
    <source>
        <dbReference type="Pfam" id="PF00557"/>
    </source>
</evidence>
<feature type="domain" description="Peptidase M24" evidence="1">
    <location>
        <begin position="201"/>
        <end position="348"/>
    </location>
</feature>
<sequence>MPSGPRGGSAIDAAIDERTAVGFVAICRADDPLGRYLTGRDLGVDVVYVRVAGETHLRVPSTVDVPEVPNASVRVDDRPAGQAAAAILADHAPDGTVLAPRTIPHDTALHLESAGYELSSTTAVRDARAIKDTEEIDAIEGVQRAAKRGITAAAVILADAHVEDETLVWGDAPLSTERIRRQVNATLAVEGVDSVGATTVTTGTRGGRDAAVELVPGEPIVVSVSPRGPAGYRGALARTFVVDADGGWERRAHVACDAARDVSLVEANAGADAGFVGSEIRAETAAFGFSMNDEVTRDVGGGIGLAAREAPQLDGDTELVEGNVVRVRAAISHADNGRVELTDVLVVGEDGPRMLGDAPTGLDPSRWSE</sequence>
<evidence type="ECO:0000313" key="2">
    <source>
        <dbReference type="EMBL" id="KAB1186781.1"/>
    </source>
</evidence>
<name>A0A643JXT8_9EURY</name>
<dbReference type="InterPro" id="IPR000994">
    <property type="entry name" value="Pept_M24"/>
</dbReference>
<proteinExistence type="predicted"/>
<dbReference type="InterPro" id="IPR036005">
    <property type="entry name" value="Creatinase/aminopeptidase-like"/>
</dbReference>
<comment type="caution">
    <text evidence="2">The sequence shown here is derived from an EMBL/GenBank/DDBJ whole genome shotgun (WGS) entry which is preliminary data.</text>
</comment>
<dbReference type="EMBL" id="VZUS01000001">
    <property type="protein sequence ID" value="KAB1186781.1"/>
    <property type="molecule type" value="Genomic_DNA"/>
</dbReference>
<dbReference type="PANTHER" id="PTHR46112">
    <property type="entry name" value="AMINOPEPTIDASE"/>
    <property type="match status" value="1"/>
</dbReference>
<dbReference type="RefSeq" id="WP_151134787.1">
    <property type="nucleotide sequence ID" value="NZ_VZUS01000001.1"/>
</dbReference>
<reference evidence="2" key="1">
    <citation type="submission" date="2019-09" db="EMBL/GenBank/DDBJ databases">
        <title>Genomic analysis of Haloferax sp. CBA1149.</title>
        <authorList>
            <person name="Roh S.W."/>
        </authorList>
    </citation>
    <scope>NUCLEOTIDE SEQUENCE</scope>
    <source>
        <strain evidence="2">CBA1149</strain>
    </source>
</reference>
<protein>
    <submittedName>
        <fullName evidence="2">M24 family metallopeptidase</fullName>
    </submittedName>
</protein>